<keyword evidence="5" id="KW-1185">Reference proteome</keyword>
<sequence>MQWVLRDHGSFDGPVHIQVGELGSGGWYVRHQGFGVREFPDRRAAWHAVQAQMRRHEGRWEELPADPEPFRLLCGADGSRILYDTGDPCLYECWGELKDAVWDELWAAINSGKVLRRTEAHALLGGVIEVARYVDPKDGVRRFAVIEAIDAGGDYRVVDFPDEGAAVHLYEEVVRSREDHELPYRATDLDDVHYQAPIAGRPELPEGLTALPDGSIISSADADEWRYLYGRPRFDWPLTPDAPNPPGPVRAVTGEPRDWLPTGVEVREVTPPAWAEAAGIGEPAPRALSLAVLPDGRTVLASGHNDAAHLWNLRDGGIARSFSGHAEWVLDVALAVVGDGTAVLATAGKEGQVRAWSTGDGAVLQEIDDHRRAVNAVAWVCPPRDVPWLISGSDDGTVRVWSVEYARERARFEVGPPGVDLIWSVAGAVLADGHVCVAAASDDSTRSAVHVWDVEAETKAHEFVLEHRPTLMVPKVALATLPDGSFRVAAAAGPTVRVWDGLTGDVVRTFPIEETGSAAVALAVLPDLRVAVAAASGSATLVWDAESGAELARVDHGTRGPHPAVELAARPGGGLVLATACADGRPARVLRLNPRW</sequence>
<evidence type="ECO:0008006" key="6">
    <source>
        <dbReference type="Google" id="ProtNLM"/>
    </source>
</evidence>
<name>A0A7K1L572_9ACTN</name>
<dbReference type="PROSITE" id="PS50294">
    <property type="entry name" value="WD_REPEATS_REGION"/>
    <property type="match status" value="1"/>
</dbReference>
<evidence type="ECO:0000256" key="1">
    <source>
        <dbReference type="ARBA" id="ARBA00022574"/>
    </source>
</evidence>
<protein>
    <recommendedName>
        <fullName evidence="6">WD domain, G-beta repeat</fullName>
    </recommendedName>
</protein>
<proteinExistence type="predicted"/>
<evidence type="ECO:0000256" key="2">
    <source>
        <dbReference type="ARBA" id="ARBA00022737"/>
    </source>
</evidence>
<evidence type="ECO:0000313" key="5">
    <source>
        <dbReference type="Proteomes" id="UP000432015"/>
    </source>
</evidence>
<reference evidence="4 5" key="1">
    <citation type="submission" date="2019-11" db="EMBL/GenBank/DDBJ databases">
        <authorList>
            <person name="Cao P."/>
        </authorList>
    </citation>
    <scope>NUCLEOTIDE SEQUENCE [LARGE SCALE GENOMIC DNA]</scope>
    <source>
        <strain evidence="4 5">NEAU-AAG5</strain>
    </source>
</reference>
<dbReference type="PROSITE" id="PS50082">
    <property type="entry name" value="WD_REPEATS_2"/>
    <property type="match status" value="1"/>
</dbReference>
<organism evidence="4 5">
    <name type="scientific">Actinomadura litoris</name>
    <dbReference type="NCBI Taxonomy" id="2678616"/>
    <lineage>
        <taxon>Bacteria</taxon>
        <taxon>Bacillati</taxon>
        <taxon>Actinomycetota</taxon>
        <taxon>Actinomycetes</taxon>
        <taxon>Streptosporangiales</taxon>
        <taxon>Thermomonosporaceae</taxon>
        <taxon>Actinomadura</taxon>
    </lineage>
</organism>
<dbReference type="PANTHER" id="PTHR19848">
    <property type="entry name" value="WD40 REPEAT PROTEIN"/>
    <property type="match status" value="1"/>
</dbReference>
<evidence type="ECO:0000313" key="4">
    <source>
        <dbReference type="EMBL" id="MUN39406.1"/>
    </source>
</evidence>
<dbReference type="AlphaFoldDB" id="A0A7K1L572"/>
<dbReference type="SUPFAM" id="SSF50978">
    <property type="entry name" value="WD40 repeat-like"/>
    <property type="match status" value="1"/>
</dbReference>
<dbReference type="InterPro" id="IPR015943">
    <property type="entry name" value="WD40/YVTN_repeat-like_dom_sf"/>
</dbReference>
<dbReference type="EMBL" id="WOFH01000008">
    <property type="protein sequence ID" value="MUN39406.1"/>
    <property type="molecule type" value="Genomic_DNA"/>
</dbReference>
<dbReference type="Pfam" id="PF00400">
    <property type="entry name" value="WD40"/>
    <property type="match status" value="1"/>
</dbReference>
<dbReference type="InterPro" id="IPR036322">
    <property type="entry name" value="WD40_repeat_dom_sf"/>
</dbReference>
<gene>
    <name evidence="4" type="ORF">GNZ18_22780</name>
</gene>
<comment type="caution">
    <text evidence="4">The sequence shown here is derived from an EMBL/GenBank/DDBJ whole genome shotgun (WGS) entry which is preliminary data.</text>
</comment>
<accession>A0A7K1L572</accession>
<keyword evidence="1 3" id="KW-0853">WD repeat</keyword>
<dbReference type="InterPro" id="IPR001680">
    <property type="entry name" value="WD40_rpt"/>
</dbReference>
<evidence type="ECO:0000256" key="3">
    <source>
        <dbReference type="PROSITE-ProRule" id="PRU00221"/>
    </source>
</evidence>
<keyword evidence="2" id="KW-0677">Repeat</keyword>
<dbReference type="SMART" id="SM00320">
    <property type="entry name" value="WD40"/>
    <property type="match status" value="4"/>
</dbReference>
<dbReference type="Gene3D" id="2.130.10.10">
    <property type="entry name" value="YVTN repeat-like/Quinoprotein amine dehydrogenase"/>
    <property type="match status" value="1"/>
</dbReference>
<feature type="repeat" description="WD" evidence="3">
    <location>
        <begin position="367"/>
        <end position="411"/>
    </location>
</feature>
<dbReference type="Proteomes" id="UP000432015">
    <property type="component" value="Unassembled WGS sequence"/>
</dbReference>
<dbReference type="PANTHER" id="PTHR19848:SF8">
    <property type="entry name" value="F-BOX AND WD REPEAT DOMAIN CONTAINING 7"/>
    <property type="match status" value="1"/>
</dbReference>